<organism evidence="12 13">
    <name type="scientific">Microthlaspi erraticum</name>
    <dbReference type="NCBI Taxonomy" id="1685480"/>
    <lineage>
        <taxon>Eukaryota</taxon>
        <taxon>Viridiplantae</taxon>
        <taxon>Streptophyta</taxon>
        <taxon>Embryophyta</taxon>
        <taxon>Tracheophyta</taxon>
        <taxon>Spermatophyta</taxon>
        <taxon>Magnoliopsida</taxon>
        <taxon>eudicotyledons</taxon>
        <taxon>Gunneridae</taxon>
        <taxon>Pentapetalae</taxon>
        <taxon>rosids</taxon>
        <taxon>malvids</taxon>
        <taxon>Brassicales</taxon>
        <taxon>Brassicaceae</taxon>
        <taxon>Coluteocarpeae</taxon>
        <taxon>Microthlaspi</taxon>
    </lineage>
</organism>
<keyword evidence="13" id="KW-1185">Reference proteome</keyword>
<evidence type="ECO:0000256" key="5">
    <source>
        <dbReference type="ARBA" id="ARBA00023015"/>
    </source>
</evidence>
<evidence type="ECO:0000259" key="11">
    <source>
        <dbReference type="PROSITE" id="PS51050"/>
    </source>
</evidence>
<keyword evidence="6" id="KW-0238">DNA-binding</keyword>
<dbReference type="Pfam" id="PF01429">
    <property type="entry name" value="MBD"/>
    <property type="match status" value="1"/>
</dbReference>
<dbReference type="InterPro" id="IPR001739">
    <property type="entry name" value="Methyl_CpG_DNA-bd"/>
</dbReference>
<evidence type="ECO:0000256" key="1">
    <source>
        <dbReference type="ARBA" id="ARBA00004123"/>
    </source>
</evidence>
<dbReference type="GO" id="GO:0008270">
    <property type="term" value="F:zinc ion binding"/>
    <property type="evidence" value="ECO:0007669"/>
    <property type="project" value="UniProtKB-KW"/>
</dbReference>
<feature type="domain" description="MBD" evidence="10">
    <location>
        <begin position="129"/>
        <end position="208"/>
    </location>
</feature>
<keyword evidence="3" id="KW-0863">Zinc-finger</keyword>
<accession>A0A6D2I7N3</accession>
<evidence type="ECO:0000256" key="3">
    <source>
        <dbReference type="ARBA" id="ARBA00022771"/>
    </source>
</evidence>
<feature type="region of interest" description="Disordered" evidence="9">
    <location>
        <begin position="405"/>
        <end position="436"/>
    </location>
</feature>
<evidence type="ECO:0000313" key="13">
    <source>
        <dbReference type="Proteomes" id="UP000467841"/>
    </source>
</evidence>
<keyword evidence="5" id="KW-0805">Transcription regulation</keyword>
<dbReference type="SUPFAM" id="SSF54171">
    <property type="entry name" value="DNA-binding domain"/>
    <property type="match status" value="1"/>
</dbReference>
<evidence type="ECO:0000256" key="7">
    <source>
        <dbReference type="ARBA" id="ARBA00023163"/>
    </source>
</evidence>
<protein>
    <recommendedName>
        <fullName evidence="14">MBD domain-containing protein</fullName>
    </recommendedName>
</protein>
<evidence type="ECO:0000256" key="8">
    <source>
        <dbReference type="ARBA" id="ARBA00023242"/>
    </source>
</evidence>
<keyword evidence="4" id="KW-0862">Zinc</keyword>
<dbReference type="PROSITE" id="PS51050">
    <property type="entry name" value="ZF_CW"/>
    <property type="match status" value="1"/>
</dbReference>
<keyword evidence="7" id="KW-0804">Transcription</keyword>
<reference evidence="12" key="1">
    <citation type="submission" date="2020-01" db="EMBL/GenBank/DDBJ databases">
        <authorList>
            <person name="Mishra B."/>
        </authorList>
    </citation>
    <scope>NUCLEOTIDE SEQUENCE [LARGE SCALE GENOMIC DNA]</scope>
</reference>
<dbReference type="Proteomes" id="UP000467841">
    <property type="component" value="Unassembled WGS sequence"/>
</dbReference>
<evidence type="ECO:0000259" key="10">
    <source>
        <dbReference type="PROSITE" id="PS50982"/>
    </source>
</evidence>
<keyword evidence="2" id="KW-0479">Metal-binding</keyword>
<dbReference type="PANTHER" id="PTHR12396:SF0">
    <property type="entry name" value="METHYL-CPG BINDING DOMAIN PROTEIN-LIKE, ISOFORM C"/>
    <property type="match status" value="1"/>
</dbReference>
<evidence type="ECO:0000313" key="12">
    <source>
        <dbReference type="EMBL" id="CAA7022903.1"/>
    </source>
</evidence>
<dbReference type="PROSITE" id="PS50982">
    <property type="entry name" value="MBD"/>
    <property type="match status" value="1"/>
</dbReference>
<dbReference type="OrthoDB" id="10072024at2759"/>
<comment type="subcellular location">
    <subcellularLocation>
        <location evidence="1">Nucleus</location>
    </subcellularLocation>
</comment>
<dbReference type="SMART" id="SM00391">
    <property type="entry name" value="MBD"/>
    <property type="match status" value="1"/>
</dbReference>
<name>A0A6D2I7N3_9BRAS</name>
<feature type="region of interest" description="Disordered" evidence="9">
    <location>
        <begin position="1"/>
        <end position="56"/>
    </location>
</feature>
<dbReference type="AlphaFoldDB" id="A0A6D2I7N3"/>
<evidence type="ECO:0000256" key="2">
    <source>
        <dbReference type="ARBA" id="ARBA00022723"/>
    </source>
</evidence>
<dbReference type="EMBL" id="CACVBM020000754">
    <property type="protein sequence ID" value="CAA7022903.1"/>
    <property type="molecule type" value="Genomic_DNA"/>
</dbReference>
<evidence type="ECO:0008006" key="14">
    <source>
        <dbReference type="Google" id="ProtNLM"/>
    </source>
</evidence>
<dbReference type="GO" id="GO:0003677">
    <property type="term" value="F:DNA binding"/>
    <property type="evidence" value="ECO:0007669"/>
    <property type="project" value="UniProtKB-KW"/>
</dbReference>
<evidence type="ECO:0000256" key="6">
    <source>
        <dbReference type="ARBA" id="ARBA00023125"/>
    </source>
</evidence>
<dbReference type="InterPro" id="IPR011124">
    <property type="entry name" value="Znf_CW"/>
</dbReference>
<comment type="caution">
    <text evidence="12">The sequence shown here is derived from an EMBL/GenBank/DDBJ whole genome shotgun (WGS) entry which is preliminary data.</text>
</comment>
<dbReference type="PANTHER" id="PTHR12396">
    <property type="entry name" value="METHYL-CPG BINDING PROTEIN, MBD"/>
    <property type="match status" value="1"/>
</dbReference>
<feature type="domain" description="CW-type" evidence="11">
    <location>
        <begin position="63"/>
        <end position="122"/>
    </location>
</feature>
<evidence type="ECO:0000256" key="9">
    <source>
        <dbReference type="SAM" id="MobiDB-lite"/>
    </source>
</evidence>
<feature type="compositionally biased region" description="Basic and acidic residues" evidence="9">
    <location>
        <begin position="405"/>
        <end position="415"/>
    </location>
</feature>
<keyword evidence="8" id="KW-0539">Nucleus</keyword>
<gene>
    <name evidence="12" type="ORF">MERR_LOCUS10138</name>
</gene>
<dbReference type="Pfam" id="PF07496">
    <property type="entry name" value="zf-CW"/>
    <property type="match status" value="1"/>
</dbReference>
<sequence>MSGLVVNEASAPASPSTPPVVGNLAGANEGSVLKRPRGRPRGSINKPKPVGEGSVVKDKREKAIPISQLTVQCATCFKWRVVPWMEIYEEIRTYLEEEPFFCDVACQWKPGMSCEVPADISQEGTELIWALESHLIPRPPVGWRRLTKIRNEGGSCFADIYYITPLGQTLRSGPEVIRYLKENPQYIIEGKRIEEQVKEQFSFKIPKPLQEDYVRKRPAQKMNPSGNSNAIVATGEGPSASTPNTCLALVIYQPPEEPQLHASPDEQCLAIQLYVPAAWRSQSQLLPDVPPQPEPELHASASRCPEEQLELRLDVPPEPQLHAWPSRSPEEQLQLLPDVPPEPVLQELPWRAPDERLPFIQFEPPEADLNETLWSGLSPLKQYEPDESDTATHFRSIIRDVAAKQELHGSDDRPAKRIRRLDGASTSGVNDGVNDG</sequence>
<proteinExistence type="predicted"/>
<dbReference type="Gene3D" id="3.30.890.10">
    <property type="entry name" value="Methyl-cpg-binding Protein 2, Chain A"/>
    <property type="match status" value="1"/>
</dbReference>
<dbReference type="CDD" id="cd01396">
    <property type="entry name" value="MeCP2_MBD"/>
    <property type="match status" value="1"/>
</dbReference>
<evidence type="ECO:0000256" key="4">
    <source>
        <dbReference type="ARBA" id="ARBA00022833"/>
    </source>
</evidence>
<dbReference type="InterPro" id="IPR016177">
    <property type="entry name" value="DNA-bd_dom_sf"/>
</dbReference>
<feature type="region of interest" description="Disordered" evidence="9">
    <location>
        <begin position="285"/>
        <end position="306"/>
    </location>
</feature>
<dbReference type="GO" id="GO:0005634">
    <property type="term" value="C:nucleus"/>
    <property type="evidence" value="ECO:0007669"/>
    <property type="project" value="UniProtKB-SubCell"/>
</dbReference>